<protein>
    <submittedName>
        <fullName evidence="1">Uncharacterized protein</fullName>
    </submittedName>
</protein>
<gene>
    <name evidence="1" type="ORF">Y1Q_0004079</name>
</gene>
<accession>A0A151PI48</accession>
<organism evidence="1 2">
    <name type="scientific">Alligator mississippiensis</name>
    <name type="common">American alligator</name>
    <dbReference type="NCBI Taxonomy" id="8496"/>
    <lineage>
        <taxon>Eukaryota</taxon>
        <taxon>Metazoa</taxon>
        <taxon>Chordata</taxon>
        <taxon>Craniata</taxon>
        <taxon>Vertebrata</taxon>
        <taxon>Euteleostomi</taxon>
        <taxon>Archelosauria</taxon>
        <taxon>Archosauria</taxon>
        <taxon>Crocodylia</taxon>
        <taxon>Alligatoridae</taxon>
        <taxon>Alligatorinae</taxon>
        <taxon>Alligator</taxon>
    </lineage>
</organism>
<proteinExistence type="predicted"/>
<keyword evidence="2" id="KW-1185">Reference proteome</keyword>
<name>A0A151PI48_ALLMI</name>
<dbReference type="Proteomes" id="UP000050525">
    <property type="component" value="Unassembled WGS sequence"/>
</dbReference>
<dbReference type="AlphaFoldDB" id="A0A151PI48"/>
<comment type="caution">
    <text evidence="1">The sequence shown here is derived from an EMBL/GenBank/DDBJ whole genome shotgun (WGS) entry which is preliminary data.</text>
</comment>
<dbReference type="EMBL" id="AKHW03000179">
    <property type="protein sequence ID" value="KYO48688.1"/>
    <property type="molecule type" value="Genomic_DNA"/>
</dbReference>
<evidence type="ECO:0000313" key="1">
    <source>
        <dbReference type="EMBL" id="KYO48688.1"/>
    </source>
</evidence>
<reference evidence="1 2" key="1">
    <citation type="journal article" date="2012" name="Genome Biol.">
        <title>Sequencing three crocodilian genomes to illuminate the evolution of archosaurs and amniotes.</title>
        <authorList>
            <person name="St John J.A."/>
            <person name="Braun E.L."/>
            <person name="Isberg S.R."/>
            <person name="Miles L.G."/>
            <person name="Chong A.Y."/>
            <person name="Gongora J."/>
            <person name="Dalzell P."/>
            <person name="Moran C."/>
            <person name="Bed'hom B."/>
            <person name="Abzhanov A."/>
            <person name="Burgess S.C."/>
            <person name="Cooksey A.M."/>
            <person name="Castoe T.A."/>
            <person name="Crawford N.G."/>
            <person name="Densmore L.D."/>
            <person name="Drew J.C."/>
            <person name="Edwards S.V."/>
            <person name="Faircloth B.C."/>
            <person name="Fujita M.K."/>
            <person name="Greenwold M.J."/>
            <person name="Hoffmann F.G."/>
            <person name="Howard J.M."/>
            <person name="Iguchi T."/>
            <person name="Janes D.E."/>
            <person name="Khan S.Y."/>
            <person name="Kohno S."/>
            <person name="de Koning A.J."/>
            <person name="Lance S.L."/>
            <person name="McCarthy F.M."/>
            <person name="McCormack J.E."/>
            <person name="Merchant M.E."/>
            <person name="Peterson D.G."/>
            <person name="Pollock D.D."/>
            <person name="Pourmand N."/>
            <person name="Raney B.J."/>
            <person name="Roessler K.A."/>
            <person name="Sanford J.R."/>
            <person name="Sawyer R.H."/>
            <person name="Schmidt C.J."/>
            <person name="Triplett E.W."/>
            <person name="Tuberville T.D."/>
            <person name="Venegas-Anaya M."/>
            <person name="Howard J.T."/>
            <person name="Jarvis E.D."/>
            <person name="Guillette L.J.Jr."/>
            <person name="Glenn T.C."/>
            <person name="Green R.E."/>
            <person name="Ray D.A."/>
        </authorList>
    </citation>
    <scope>NUCLEOTIDE SEQUENCE [LARGE SCALE GENOMIC DNA]</scope>
    <source>
        <strain evidence="1">KSC_2009_1</strain>
    </source>
</reference>
<evidence type="ECO:0000313" key="2">
    <source>
        <dbReference type="Proteomes" id="UP000050525"/>
    </source>
</evidence>
<sequence length="109" mass="12339">MVCRMSNSDSTAILLCSRSQRFCVAQTRGQTEKKNVTPYFLLQGYHPSKRNRLHIVIQQKGHHSTLEAVRNLSKEIYFSKSAKADGSIPGSVSARRNLEATLLHHCIVW</sequence>